<reference evidence="4" key="3">
    <citation type="submission" date="2018-08" db="UniProtKB">
        <authorList>
            <consortium name="EnsemblPlants"/>
        </authorList>
    </citation>
    <scope>IDENTIFICATION</scope>
    <source>
        <strain evidence="4">cv. Bd21</strain>
    </source>
</reference>
<feature type="signal peptide" evidence="2">
    <location>
        <begin position="1"/>
        <end position="23"/>
    </location>
</feature>
<reference evidence="3" key="2">
    <citation type="submission" date="2017-06" db="EMBL/GenBank/DDBJ databases">
        <title>WGS assembly of Brachypodium distachyon.</title>
        <authorList>
            <consortium name="The International Brachypodium Initiative"/>
            <person name="Lucas S."/>
            <person name="Harmon-Smith M."/>
            <person name="Lail K."/>
            <person name="Tice H."/>
            <person name="Grimwood J."/>
            <person name="Bruce D."/>
            <person name="Barry K."/>
            <person name="Shu S."/>
            <person name="Lindquist E."/>
            <person name="Wang M."/>
            <person name="Pitluck S."/>
            <person name="Vogel J.P."/>
            <person name="Garvin D.F."/>
            <person name="Mockler T.C."/>
            <person name="Schmutz J."/>
            <person name="Rokhsar D."/>
            <person name="Bevan M.W."/>
        </authorList>
    </citation>
    <scope>NUCLEOTIDE SEQUENCE</scope>
    <source>
        <strain evidence="3">Bd21</strain>
    </source>
</reference>
<feature type="chain" id="PRO_5036043319" evidence="2">
    <location>
        <begin position="24"/>
        <end position="125"/>
    </location>
</feature>
<evidence type="ECO:0000313" key="4">
    <source>
        <dbReference type="EnsemblPlants" id="PNT67712"/>
    </source>
</evidence>
<dbReference type="Proteomes" id="UP000008810">
    <property type="component" value="Chromosome 3"/>
</dbReference>
<dbReference type="OrthoDB" id="696242at2759"/>
<sequence length="125" mass="13142">MPASRVMILGLCLMGLLLSPTSAEPPRPSPASSGVDGRWPLDKDLPVDTLTALPPGTTEDAAVDGTAAVPPSPPERQRPEARRALEHEARCGPRIHVRRGSPWPKVKPGCPDGSDAQVATLADDL</sequence>
<evidence type="ECO:0000313" key="5">
    <source>
        <dbReference type="Proteomes" id="UP000008810"/>
    </source>
</evidence>
<reference evidence="3 4" key="1">
    <citation type="journal article" date="2010" name="Nature">
        <title>Genome sequencing and analysis of the model grass Brachypodium distachyon.</title>
        <authorList>
            <consortium name="International Brachypodium Initiative"/>
        </authorList>
    </citation>
    <scope>NUCLEOTIDE SEQUENCE [LARGE SCALE GENOMIC DNA]</scope>
    <source>
        <strain evidence="3 4">Bd21</strain>
    </source>
</reference>
<keyword evidence="5" id="KW-1185">Reference proteome</keyword>
<dbReference type="EnsemblPlants" id="PNT67712">
    <property type="protein sequence ID" value="PNT67712"/>
    <property type="gene ID" value="BRADI_3g30765v3"/>
</dbReference>
<evidence type="ECO:0000313" key="3">
    <source>
        <dbReference type="EMBL" id="PNT67712.1"/>
    </source>
</evidence>
<name>A0A2K2D0A3_BRADI</name>
<organism evidence="3">
    <name type="scientific">Brachypodium distachyon</name>
    <name type="common">Purple false brome</name>
    <name type="synonym">Trachynia distachya</name>
    <dbReference type="NCBI Taxonomy" id="15368"/>
    <lineage>
        <taxon>Eukaryota</taxon>
        <taxon>Viridiplantae</taxon>
        <taxon>Streptophyta</taxon>
        <taxon>Embryophyta</taxon>
        <taxon>Tracheophyta</taxon>
        <taxon>Spermatophyta</taxon>
        <taxon>Magnoliopsida</taxon>
        <taxon>Liliopsida</taxon>
        <taxon>Poales</taxon>
        <taxon>Poaceae</taxon>
        <taxon>BOP clade</taxon>
        <taxon>Pooideae</taxon>
        <taxon>Stipodae</taxon>
        <taxon>Brachypodieae</taxon>
        <taxon>Brachypodium</taxon>
    </lineage>
</organism>
<protein>
    <submittedName>
        <fullName evidence="3 4">Uncharacterized protein</fullName>
    </submittedName>
</protein>
<feature type="region of interest" description="Disordered" evidence="1">
    <location>
        <begin position="95"/>
        <end position="125"/>
    </location>
</feature>
<keyword evidence="2" id="KW-0732">Signal</keyword>
<dbReference type="EMBL" id="CM000882">
    <property type="protein sequence ID" value="PNT67712.1"/>
    <property type="molecule type" value="Genomic_DNA"/>
</dbReference>
<accession>A0A2K2D0A3</accession>
<proteinExistence type="predicted"/>
<gene>
    <name evidence="3" type="ORF">BRADI_3g30765v3</name>
</gene>
<evidence type="ECO:0000256" key="1">
    <source>
        <dbReference type="SAM" id="MobiDB-lite"/>
    </source>
</evidence>
<feature type="region of interest" description="Disordered" evidence="1">
    <location>
        <begin position="19"/>
        <end position="83"/>
    </location>
</feature>
<evidence type="ECO:0000256" key="2">
    <source>
        <dbReference type="SAM" id="SignalP"/>
    </source>
</evidence>
<dbReference type="InParanoid" id="A0A2K2D0A3"/>
<dbReference type="Gramene" id="PNT67712">
    <property type="protein sequence ID" value="PNT67712"/>
    <property type="gene ID" value="BRADI_3g30765v3"/>
</dbReference>
<dbReference type="AlphaFoldDB" id="A0A2K2D0A3"/>